<dbReference type="PANTHER" id="PTHR42749:SF1">
    <property type="entry name" value="CELL SHAPE-DETERMINING PROTEIN MREB"/>
    <property type="match status" value="1"/>
</dbReference>
<evidence type="ECO:0000313" key="6">
    <source>
        <dbReference type="EMBL" id="AMP41630.1"/>
    </source>
</evidence>
<evidence type="ECO:0000256" key="4">
    <source>
        <dbReference type="ARBA" id="ARBA00022741"/>
    </source>
</evidence>
<dbReference type="Pfam" id="PF06723">
    <property type="entry name" value="MreB_Mbl"/>
    <property type="match status" value="1"/>
</dbReference>
<name>A0A142BU42_9BACT</name>
<organism evidence="6">
    <name type="scientific">uncultured Nitrospirota bacterium</name>
    <dbReference type="NCBI Taxonomy" id="170969"/>
    <lineage>
        <taxon>Bacteria</taxon>
        <taxon>Pseudomonadati</taxon>
        <taxon>Nitrospirota</taxon>
        <taxon>environmental samples</taxon>
    </lineage>
</organism>
<evidence type="ECO:0000256" key="5">
    <source>
        <dbReference type="ARBA" id="ARBA00022840"/>
    </source>
</evidence>
<evidence type="ECO:0000256" key="3">
    <source>
        <dbReference type="ARBA" id="ARBA00022490"/>
    </source>
</evidence>
<dbReference type="SUPFAM" id="SSF53067">
    <property type="entry name" value="Actin-like ATPase domain"/>
    <property type="match status" value="2"/>
</dbReference>
<comment type="subcellular location">
    <subcellularLocation>
        <location evidence="1">Cytoplasm</location>
    </subcellularLocation>
</comment>
<dbReference type="PRINTS" id="PR00301">
    <property type="entry name" value="HEATSHOCK70"/>
</dbReference>
<dbReference type="InterPro" id="IPR043129">
    <property type="entry name" value="ATPase_NBD"/>
</dbReference>
<evidence type="ECO:0000256" key="1">
    <source>
        <dbReference type="ARBA" id="ARBA00004496"/>
    </source>
</evidence>
<dbReference type="GO" id="GO:0005737">
    <property type="term" value="C:cytoplasm"/>
    <property type="evidence" value="ECO:0007669"/>
    <property type="project" value="UniProtKB-SubCell"/>
</dbReference>
<dbReference type="InterPro" id="IPR018181">
    <property type="entry name" value="Heat_shock_70_CS"/>
</dbReference>
<dbReference type="PANTHER" id="PTHR42749">
    <property type="entry name" value="CELL SHAPE-DETERMINING PROTEIN MREB"/>
    <property type="match status" value="1"/>
</dbReference>
<dbReference type="CDD" id="cd24009">
    <property type="entry name" value="ASKHA_NBD_MamK"/>
    <property type="match status" value="1"/>
</dbReference>
<protein>
    <submittedName>
        <fullName evidence="6">Magnetosome protein MamK</fullName>
    </submittedName>
</protein>
<evidence type="ECO:0000256" key="2">
    <source>
        <dbReference type="ARBA" id="ARBA00007381"/>
    </source>
</evidence>
<reference evidence="6" key="1">
    <citation type="submission" date="2015-12" db="EMBL/GenBank/DDBJ databases">
        <authorList>
            <person name="Shamseldin A."/>
            <person name="Moawad H."/>
            <person name="Abd El-Rahim W.M."/>
            <person name="Sadowsky M.J."/>
        </authorList>
    </citation>
    <scope>NUCLEOTIDE SEQUENCE</scope>
</reference>
<sequence length="353" mass="39389">MARTKLLNIGIDLGTSRSVIACDNGVRTFVPSYVGFPKDAVSRKMFGRDVIFGDEAIKHRMALNLFRPFDKGMIKYADTNAESKEYKNALYVAKALLQHLVDLAKEGDQERGVDYIVRGVIGAPALASRKNRKALLDVARGILDGVMISSEPFTVAYGLNLLSNALIIDIGAGTVDLCRMHGTIPADEDQITTFKAGDYVDQVFYDLITKKYKDVNLTINMVKRFKEENAFISSQGERVFIEVPVKGKPEKRDITDELRQACRTIVPDIVEGIRTLIAEYDPEFQNNLKQNVVLAGGGSQIIGLRKEIEDYMIETLGYGRVIKIEEPLFAGANGAMMLCKDMPDEYWDEVSKR</sequence>
<keyword evidence="5" id="KW-0067">ATP-binding</keyword>
<keyword evidence="3" id="KW-0963">Cytoplasm</keyword>
<dbReference type="InterPro" id="IPR056546">
    <property type="entry name" value="MreB_MamK-like"/>
</dbReference>
<comment type="similarity">
    <text evidence="2">Belongs to the heat shock protein 70 family.</text>
</comment>
<dbReference type="AlphaFoldDB" id="A0A142BU42"/>
<keyword evidence="4" id="KW-0547">Nucleotide-binding</keyword>
<dbReference type="NCBIfam" id="NF040964">
    <property type="entry name" value="MamK"/>
    <property type="match status" value="1"/>
</dbReference>
<dbReference type="PROSITE" id="PS00297">
    <property type="entry name" value="HSP70_1"/>
    <property type="match status" value="1"/>
</dbReference>
<dbReference type="EMBL" id="KU221507">
    <property type="protein sequence ID" value="AMP41630.1"/>
    <property type="molecule type" value="Genomic_DNA"/>
</dbReference>
<dbReference type="Gene3D" id="3.30.420.40">
    <property type="match status" value="2"/>
</dbReference>
<accession>A0A142BU42</accession>
<proteinExistence type="inferred from homology"/>
<dbReference type="GO" id="GO:0005524">
    <property type="term" value="F:ATP binding"/>
    <property type="evidence" value="ECO:0007669"/>
    <property type="project" value="UniProtKB-KW"/>
</dbReference>